<evidence type="ECO:0008006" key="3">
    <source>
        <dbReference type="Google" id="ProtNLM"/>
    </source>
</evidence>
<dbReference type="KEGG" id="kme:H0A61_01194"/>
<keyword evidence="2" id="KW-1185">Reference proteome</keyword>
<gene>
    <name evidence="1" type="ORF">H0A61_01194</name>
</gene>
<organism evidence="1 2">
    <name type="scientific">Koleobacter methoxysyntrophicus</name>
    <dbReference type="NCBI Taxonomy" id="2751313"/>
    <lineage>
        <taxon>Bacteria</taxon>
        <taxon>Bacillati</taxon>
        <taxon>Bacillota</taxon>
        <taxon>Clostridia</taxon>
        <taxon>Koleobacterales</taxon>
        <taxon>Koleobacteraceae</taxon>
        <taxon>Koleobacter</taxon>
    </lineage>
</organism>
<dbReference type="AlphaFoldDB" id="A0A8A0RMU9"/>
<protein>
    <recommendedName>
        <fullName evidence="3">Quinate 5-dehydrogenase</fullName>
    </recommendedName>
</protein>
<name>A0A8A0RMU9_9FIRM</name>
<dbReference type="EMBL" id="CP059066">
    <property type="protein sequence ID" value="QSQ08849.1"/>
    <property type="molecule type" value="Genomic_DNA"/>
</dbReference>
<evidence type="ECO:0000313" key="2">
    <source>
        <dbReference type="Proteomes" id="UP000662904"/>
    </source>
</evidence>
<proteinExistence type="predicted"/>
<dbReference type="Proteomes" id="UP000662904">
    <property type="component" value="Chromosome"/>
</dbReference>
<sequence>MKHVISISLGSSSRNHSVETEILGHKFRIERIGTDGDMKKAVDLIKELDGKVDAFGMGGIDLYIAIGSRRYMLRDAAKIARAAEKTPIVDGSGLKNTLERKVIEYLNNEYGLKFKDRKVLLVCGMDRFGMAESLAKFGSDLVLGDFIFALGIPIPLRSLRALGNAAAVLAPIVSQLPFKYLYPTGSKQEEDKTNPRFSRFYDRAEIIAGDYHFIKKYMPARMDGKIIITNTVTERDIEMLKQKGVKLLITTTPNLNGRSFGTNVMEAVFVVLSEKRPGEITPADYEALMDKIGFKPRIEVLNEKAVS</sequence>
<evidence type="ECO:0000313" key="1">
    <source>
        <dbReference type="EMBL" id="QSQ08849.1"/>
    </source>
</evidence>
<dbReference type="RefSeq" id="WP_206709051.1">
    <property type="nucleotide sequence ID" value="NZ_CP059066.1"/>
</dbReference>
<reference evidence="1" key="1">
    <citation type="submission" date="2020-07" db="EMBL/GenBank/DDBJ databases">
        <title>Koleobacter methoxysyntrophicus gen. nov., sp. nov., a novel anaerobic bacterium isolated from deep subsurface oil field and proposal of Koleobacterales ord. nov. in the phylum Firmicutes.</title>
        <authorList>
            <person name="Sakamoto S."/>
            <person name="Tamaki H."/>
        </authorList>
    </citation>
    <scope>NUCLEOTIDE SEQUENCE</scope>
    <source>
        <strain evidence="1">NRmbB1</strain>
    </source>
</reference>
<accession>A0A8A0RMU9</accession>